<feature type="region of interest" description="Disordered" evidence="1">
    <location>
        <begin position="433"/>
        <end position="513"/>
    </location>
</feature>
<evidence type="ECO:0000313" key="3">
    <source>
        <dbReference type="Proteomes" id="UP000483820"/>
    </source>
</evidence>
<protein>
    <submittedName>
        <fullName evidence="2">Uncharacterized protein</fullName>
    </submittedName>
</protein>
<reference evidence="2 3" key="1">
    <citation type="submission" date="2019-12" db="EMBL/GenBank/DDBJ databases">
        <title>Chromosome-level assembly of the Caenorhabditis remanei genome.</title>
        <authorList>
            <person name="Teterina A.A."/>
            <person name="Willis J.H."/>
            <person name="Phillips P.C."/>
        </authorList>
    </citation>
    <scope>NUCLEOTIDE SEQUENCE [LARGE SCALE GENOMIC DNA]</scope>
    <source>
        <strain evidence="2 3">PX506</strain>
        <tissue evidence="2">Whole organism</tissue>
    </source>
</reference>
<evidence type="ECO:0000256" key="1">
    <source>
        <dbReference type="SAM" id="MobiDB-lite"/>
    </source>
</evidence>
<gene>
    <name evidence="2" type="ORF">GCK72_014253</name>
</gene>
<evidence type="ECO:0000313" key="2">
    <source>
        <dbReference type="EMBL" id="KAF1757796.1"/>
    </source>
</evidence>
<name>A0A6A5GT84_CAERE</name>
<dbReference type="GeneID" id="9815606"/>
<comment type="caution">
    <text evidence="2">The sequence shown here is derived from an EMBL/GenBank/DDBJ whole genome shotgun (WGS) entry which is preliminary data.</text>
</comment>
<dbReference type="AlphaFoldDB" id="A0A6A5GT84"/>
<dbReference type="KEGG" id="crq:GCK72_014253"/>
<dbReference type="Proteomes" id="UP000483820">
    <property type="component" value="Chromosome IV"/>
</dbReference>
<feature type="compositionally biased region" description="Basic and acidic residues" evidence="1">
    <location>
        <begin position="504"/>
        <end position="513"/>
    </location>
</feature>
<feature type="compositionally biased region" description="Basic and acidic residues" evidence="1">
    <location>
        <begin position="447"/>
        <end position="458"/>
    </location>
</feature>
<proteinExistence type="predicted"/>
<dbReference type="PANTHER" id="PTHR38607">
    <property type="entry name" value="PROTEIN CBG00180-RELATED"/>
    <property type="match status" value="1"/>
</dbReference>
<dbReference type="PANTHER" id="PTHR38607:SF1">
    <property type="entry name" value="MABP DOMAIN-CONTAINING PROTEIN-RELATED"/>
    <property type="match status" value="1"/>
</dbReference>
<organism evidence="2 3">
    <name type="scientific">Caenorhabditis remanei</name>
    <name type="common">Caenorhabditis vulgaris</name>
    <dbReference type="NCBI Taxonomy" id="31234"/>
    <lineage>
        <taxon>Eukaryota</taxon>
        <taxon>Metazoa</taxon>
        <taxon>Ecdysozoa</taxon>
        <taxon>Nematoda</taxon>
        <taxon>Chromadorea</taxon>
        <taxon>Rhabditida</taxon>
        <taxon>Rhabditina</taxon>
        <taxon>Rhabditomorpha</taxon>
        <taxon>Rhabditoidea</taxon>
        <taxon>Rhabditidae</taxon>
        <taxon>Peloderinae</taxon>
        <taxon>Caenorhabditis</taxon>
    </lineage>
</organism>
<feature type="region of interest" description="Disordered" evidence="1">
    <location>
        <begin position="384"/>
        <end position="409"/>
    </location>
</feature>
<dbReference type="RefSeq" id="XP_053584976.1">
    <property type="nucleotide sequence ID" value="XM_053730204.1"/>
</dbReference>
<accession>A0A6A5GT84</accession>
<dbReference type="EMBL" id="WUAV01000004">
    <property type="protein sequence ID" value="KAF1757796.1"/>
    <property type="molecule type" value="Genomic_DNA"/>
</dbReference>
<sequence length="604" mass="70511">MNGLRYIEVLVVQYSERTEALYAYSNLFREDIIIDKCYGSEDLVGKWIVVGINERNRAREAVKIIDDKFLTRTHNGQVEVKVEIQHDHRVDNNMEIFQNYFFGNVCDPNKLLYDVRDGASYYVWIVRFKADRLNSRWRVSTEQDNIEPFFPENPNSQDQLTKIIGVITGTSKLERNAYLVWSVSRPRSTIVLDYTFCPAMFVLGAWAEMEVDEKHRVQKPINIIKEVHETRVIARLAEFRVDFQHTNRFKQEFEMFHHDYFGAISDSYHIMDLNNFEKGAWYTGWIVYCQNYEANSCWRLAGRQKIEGPFRYRPDHGDKGTYSENFNELGRESRSTERWNGWERTASQSNIQHSDPIIINEYDDEPSMNRHDRFFNDQEANYIPRSNRGFESHDSNYPSSTNNHGRRYSSTDRYDISFARRADDRMNHEEFPDRFQETGFSNNTRHNSFESKARDNTNRRSSILKPDTTGFDSVVNSERGSRPTVKNEYKKSSDVASSNPKAQKFGEIRSNDFPGKFDEGNSRIASDYCIASSTISSERNNIPGSSQALIQKEIRTLSRKLSRICELVKSFTMNESISIAMKLWSIDEYEELMSLVEGNSNTAT</sequence>
<dbReference type="CTD" id="9815606"/>
<feature type="compositionally biased region" description="Basic and acidic residues" evidence="1">
    <location>
        <begin position="479"/>
        <end position="493"/>
    </location>
</feature>